<protein>
    <submittedName>
        <fullName evidence="1">Class I SAM-dependent methyltransferase</fullName>
    </submittedName>
</protein>
<gene>
    <name evidence="1" type="ORF">K9S39_19165</name>
</gene>
<evidence type="ECO:0000313" key="1">
    <source>
        <dbReference type="EMBL" id="UQA93699.1"/>
    </source>
</evidence>
<keyword evidence="2" id="KW-1185">Reference proteome</keyword>
<dbReference type="EMBL" id="CP086322">
    <property type="protein sequence ID" value="UQA93699.1"/>
    <property type="molecule type" value="Genomic_DNA"/>
</dbReference>
<dbReference type="SUPFAM" id="SSF53335">
    <property type="entry name" value="S-adenosyl-L-methionine-dependent methyltransferases"/>
    <property type="match status" value="1"/>
</dbReference>
<dbReference type="Proteomes" id="UP000830115">
    <property type="component" value="Chromosome"/>
</dbReference>
<reference evidence="1" key="1">
    <citation type="submission" date="2021-10" db="EMBL/GenBank/DDBJ databases">
        <title>Streptomyces nigrumlapis sp.nov.,an antimicrobial producing actinobacterium isolated from Black Gobi rocks.</title>
        <authorList>
            <person name="Wen Y."/>
            <person name="Zhang W."/>
            <person name="Liu X.G."/>
        </authorList>
    </citation>
    <scope>NUCLEOTIDE SEQUENCE</scope>
    <source>
        <strain evidence="1">ST13-2-2</strain>
    </source>
</reference>
<organism evidence="1 2">
    <name type="scientific">Streptomyces halobius</name>
    <dbReference type="NCBI Taxonomy" id="2879846"/>
    <lineage>
        <taxon>Bacteria</taxon>
        <taxon>Bacillati</taxon>
        <taxon>Actinomycetota</taxon>
        <taxon>Actinomycetes</taxon>
        <taxon>Kitasatosporales</taxon>
        <taxon>Streptomycetaceae</taxon>
        <taxon>Streptomyces</taxon>
    </lineage>
</organism>
<dbReference type="Gene3D" id="3.40.50.150">
    <property type="entry name" value="Vaccinia Virus protein VP39"/>
    <property type="match status" value="1"/>
</dbReference>
<keyword evidence="1" id="KW-0489">Methyltransferase</keyword>
<dbReference type="GO" id="GO:0032259">
    <property type="term" value="P:methylation"/>
    <property type="evidence" value="ECO:0007669"/>
    <property type="project" value="UniProtKB-KW"/>
</dbReference>
<accession>A0ABY4M7E3</accession>
<evidence type="ECO:0000313" key="2">
    <source>
        <dbReference type="Proteomes" id="UP000830115"/>
    </source>
</evidence>
<keyword evidence="1" id="KW-0808">Transferase</keyword>
<dbReference type="GO" id="GO:0008168">
    <property type="term" value="F:methyltransferase activity"/>
    <property type="evidence" value="ECO:0007669"/>
    <property type="project" value="UniProtKB-KW"/>
</dbReference>
<dbReference type="Pfam" id="PF13578">
    <property type="entry name" value="Methyltransf_24"/>
    <property type="match status" value="1"/>
</dbReference>
<name>A0ABY4M7E3_9ACTN</name>
<dbReference type="InterPro" id="IPR029063">
    <property type="entry name" value="SAM-dependent_MTases_sf"/>
</dbReference>
<dbReference type="RefSeq" id="WP_248864575.1">
    <property type="nucleotide sequence ID" value="NZ_CP086322.1"/>
</dbReference>
<sequence>MLHPTMTDILVQELARMRSVCQRNGLDLLETGCIRNTAPGHRLADGWSTLTFAQHVRDYGGSVASVDLNTSQAKLVLNSAGLIDKVELINDDSVKTLQGLRGEGRAFDFVLLDSGNDPALIFREYQVATEMVRRPSLIAIDDVKYYPDAHGTKGELVVPHLEAQGIPFRVNRRWGGLGWIDVVLIELSPTR</sequence>
<proteinExistence type="predicted"/>